<proteinExistence type="predicted"/>
<evidence type="ECO:0000313" key="3">
    <source>
        <dbReference type="Proteomes" id="UP001066276"/>
    </source>
</evidence>
<name>A0AAV7Q7M3_PLEWA</name>
<sequence>MSDIHIPNLLLYGELAEGKHTQGGQKKHFKDTVKVSLKSFGIDPDSWEILAKLYQQRHYLLRAEQDCRGTEEASAAQIHSQLFANQPSRPLLPDVRQSFPSPHLTDQPKPDTPYPVNLLSVMSLVIVDSDG</sequence>
<dbReference type="EMBL" id="JANPWB010000010">
    <property type="protein sequence ID" value="KAJ1135547.1"/>
    <property type="molecule type" value="Genomic_DNA"/>
</dbReference>
<dbReference type="Proteomes" id="UP001066276">
    <property type="component" value="Chromosome 6"/>
</dbReference>
<evidence type="ECO:0000256" key="1">
    <source>
        <dbReference type="SAM" id="MobiDB-lite"/>
    </source>
</evidence>
<protein>
    <submittedName>
        <fullName evidence="2">Uncharacterized protein</fullName>
    </submittedName>
</protein>
<evidence type="ECO:0000313" key="2">
    <source>
        <dbReference type="EMBL" id="KAJ1135547.1"/>
    </source>
</evidence>
<feature type="region of interest" description="Disordered" evidence="1">
    <location>
        <begin position="88"/>
        <end position="112"/>
    </location>
</feature>
<reference evidence="2" key="1">
    <citation type="journal article" date="2022" name="bioRxiv">
        <title>Sequencing and chromosome-scale assembly of the giantPleurodeles waltlgenome.</title>
        <authorList>
            <person name="Brown T."/>
            <person name="Elewa A."/>
            <person name="Iarovenko S."/>
            <person name="Subramanian E."/>
            <person name="Araus A.J."/>
            <person name="Petzold A."/>
            <person name="Susuki M."/>
            <person name="Suzuki K.-i.T."/>
            <person name="Hayashi T."/>
            <person name="Toyoda A."/>
            <person name="Oliveira C."/>
            <person name="Osipova E."/>
            <person name="Leigh N.D."/>
            <person name="Simon A."/>
            <person name="Yun M.H."/>
        </authorList>
    </citation>
    <scope>NUCLEOTIDE SEQUENCE</scope>
    <source>
        <strain evidence="2">20211129_DDA</strain>
        <tissue evidence="2">Liver</tissue>
    </source>
</reference>
<comment type="caution">
    <text evidence="2">The sequence shown here is derived from an EMBL/GenBank/DDBJ whole genome shotgun (WGS) entry which is preliminary data.</text>
</comment>
<organism evidence="2 3">
    <name type="scientific">Pleurodeles waltl</name>
    <name type="common">Iberian ribbed newt</name>
    <dbReference type="NCBI Taxonomy" id="8319"/>
    <lineage>
        <taxon>Eukaryota</taxon>
        <taxon>Metazoa</taxon>
        <taxon>Chordata</taxon>
        <taxon>Craniata</taxon>
        <taxon>Vertebrata</taxon>
        <taxon>Euteleostomi</taxon>
        <taxon>Amphibia</taxon>
        <taxon>Batrachia</taxon>
        <taxon>Caudata</taxon>
        <taxon>Salamandroidea</taxon>
        <taxon>Salamandridae</taxon>
        <taxon>Pleurodelinae</taxon>
        <taxon>Pleurodeles</taxon>
    </lineage>
</organism>
<keyword evidence="3" id="KW-1185">Reference proteome</keyword>
<accession>A0AAV7Q7M3</accession>
<dbReference type="AlphaFoldDB" id="A0AAV7Q7M3"/>
<gene>
    <name evidence="2" type="ORF">NDU88_001986</name>
</gene>